<feature type="region of interest" description="Disordered" evidence="1">
    <location>
        <begin position="1"/>
        <end position="33"/>
    </location>
</feature>
<reference evidence="2 3" key="1">
    <citation type="journal article" date="2019" name="Nat. Ecol. Evol.">
        <title>Megaphylogeny resolves global patterns of mushroom evolution.</title>
        <authorList>
            <person name="Varga T."/>
            <person name="Krizsan K."/>
            <person name="Foldi C."/>
            <person name="Dima B."/>
            <person name="Sanchez-Garcia M."/>
            <person name="Sanchez-Ramirez S."/>
            <person name="Szollosi G.J."/>
            <person name="Szarkandi J.G."/>
            <person name="Papp V."/>
            <person name="Albert L."/>
            <person name="Andreopoulos W."/>
            <person name="Angelini C."/>
            <person name="Antonin V."/>
            <person name="Barry K.W."/>
            <person name="Bougher N.L."/>
            <person name="Buchanan P."/>
            <person name="Buyck B."/>
            <person name="Bense V."/>
            <person name="Catcheside P."/>
            <person name="Chovatia M."/>
            <person name="Cooper J."/>
            <person name="Damon W."/>
            <person name="Desjardin D."/>
            <person name="Finy P."/>
            <person name="Geml J."/>
            <person name="Haridas S."/>
            <person name="Hughes K."/>
            <person name="Justo A."/>
            <person name="Karasinski D."/>
            <person name="Kautmanova I."/>
            <person name="Kiss B."/>
            <person name="Kocsube S."/>
            <person name="Kotiranta H."/>
            <person name="LaButti K.M."/>
            <person name="Lechner B.E."/>
            <person name="Liimatainen K."/>
            <person name="Lipzen A."/>
            <person name="Lukacs Z."/>
            <person name="Mihaltcheva S."/>
            <person name="Morgado L.N."/>
            <person name="Niskanen T."/>
            <person name="Noordeloos M.E."/>
            <person name="Ohm R.A."/>
            <person name="Ortiz-Santana B."/>
            <person name="Ovrebo C."/>
            <person name="Racz N."/>
            <person name="Riley R."/>
            <person name="Savchenko A."/>
            <person name="Shiryaev A."/>
            <person name="Soop K."/>
            <person name="Spirin V."/>
            <person name="Szebenyi C."/>
            <person name="Tomsovsky M."/>
            <person name="Tulloss R.E."/>
            <person name="Uehling J."/>
            <person name="Grigoriev I.V."/>
            <person name="Vagvolgyi C."/>
            <person name="Papp T."/>
            <person name="Martin F.M."/>
            <person name="Miettinen O."/>
            <person name="Hibbett D.S."/>
            <person name="Nagy L.G."/>
        </authorList>
    </citation>
    <scope>NUCLEOTIDE SEQUENCE [LARGE SCALE GENOMIC DNA]</scope>
    <source>
        <strain evidence="2 3">FP101781</strain>
    </source>
</reference>
<name>A0A4Y7S064_COPMI</name>
<evidence type="ECO:0000256" key="1">
    <source>
        <dbReference type="SAM" id="MobiDB-lite"/>
    </source>
</evidence>
<organism evidence="2 3">
    <name type="scientific">Coprinellus micaceus</name>
    <name type="common">Glistening ink-cap mushroom</name>
    <name type="synonym">Coprinus micaceus</name>
    <dbReference type="NCBI Taxonomy" id="71717"/>
    <lineage>
        <taxon>Eukaryota</taxon>
        <taxon>Fungi</taxon>
        <taxon>Dikarya</taxon>
        <taxon>Basidiomycota</taxon>
        <taxon>Agaricomycotina</taxon>
        <taxon>Agaricomycetes</taxon>
        <taxon>Agaricomycetidae</taxon>
        <taxon>Agaricales</taxon>
        <taxon>Agaricineae</taxon>
        <taxon>Psathyrellaceae</taxon>
        <taxon>Coprinellus</taxon>
    </lineage>
</organism>
<keyword evidence="3" id="KW-1185">Reference proteome</keyword>
<dbReference type="EMBL" id="QPFP01000394">
    <property type="protein sequence ID" value="TEB14298.1"/>
    <property type="molecule type" value="Genomic_DNA"/>
</dbReference>
<comment type="caution">
    <text evidence="2">The sequence shown here is derived from an EMBL/GenBank/DDBJ whole genome shotgun (WGS) entry which is preliminary data.</text>
</comment>
<protein>
    <submittedName>
        <fullName evidence="2">Uncharacterized protein</fullName>
    </submittedName>
</protein>
<evidence type="ECO:0000313" key="2">
    <source>
        <dbReference type="EMBL" id="TEB14298.1"/>
    </source>
</evidence>
<gene>
    <name evidence="2" type="ORF">FA13DRAFT_880478</name>
</gene>
<dbReference type="Proteomes" id="UP000298030">
    <property type="component" value="Unassembled WGS sequence"/>
</dbReference>
<evidence type="ECO:0000313" key="3">
    <source>
        <dbReference type="Proteomes" id="UP000298030"/>
    </source>
</evidence>
<dbReference type="AlphaFoldDB" id="A0A4Y7S064"/>
<sequence length="166" mass="18346">MNARGPNRQLIDAREGTTPFANSETGRELGSQIRRSSVVSSSLPPAEPPSHLYENQWDVHIYNCGPISPYPCPSLAMCAPNETGDFWMEGVVALELEGPEIGRTKPREVFASGPNQLPCPIGCPGSRCSYRILPSAIYFSLPKNRRSDRLPESLRLRRLLHSLTGQ</sequence>
<accession>A0A4Y7S064</accession>
<proteinExistence type="predicted"/>